<gene>
    <name evidence="3" type="ORF">COY52_12510</name>
</gene>
<reference evidence="4" key="1">
    <citation type="submission" date="2017-09" db="EMBL/GenBank/DDBJ databases">
        <title>Depth-based differentiation of microbial function through sediment-hosted aquifers and enrichment of novel symbionts in the deep terrestrial subsurface.</title>
        <authorList>
            <person name="Probst A.J."/>
            <person name="Ladd B."/>
            <person name="Jarett J.K."/>
            <person name="Geller-Mcgrath D.E."/>
            <person name="Sieber C.M.K."/>
            <person name="Emerson J.B."/>
            <person name="Anantharaman K."/>
            <person name="Thomas B.C."/>
            <person name="Malmstrom R."/>
            <person name="Stieglmeier M."/>
            <person name="Klingl A."/>
            <person name="Woyke T."/>
            <person name="Ryan C.M."/>
            <person name="Banfield J.F."/>
        </authorList>
    </citation>
    <scope>NUCLEOTIDE SEQUENCE [LARGE SCALE GENOMIC DNA]</scope>
</reference>
<feature type="signal peptide" evidence="1">
    <location>
        <begin position="1"/>
        <end position="22"/>
    </location>
</feature>
<accession>A0A2M7S571</accession>
<dbReference type="Pfam" id="PF04773">
    <property type="entry name" value="FecR"/>
    <property type="match status" value="1"/>
</dbReference>
<dbReference type="EMBL" id="PFMR01000348">
    <property type="protein sequence ID" value="PIZ14478.1"/>
    <property type="molecule type" value="Genomic_DNA"/>
</dbReference>
<protein>
    <recommendedName>
        <fullName evidence="2">FecR protein domain-containing protein</fullName>
    </recommendedName>
</protein>
<dbReference type="Proteomes" id="UP000229307">
    <property type="component" value="Unassembled WGS sequence"/>
</dbReference>
<organism evidence="3 4">
    <name type="scientific">Candidatus Desantisbacteria bacterium CG_4_10_14_0_8_um_filter_48_22</name>
    <dbReference type="NCBI Taxonomy" id="1974543"/>
    <lineage>
        <taxon>Bacteria</taxon>
        <taxon>Candidatus Desantisiibacteriota</taxon>
    </lineage>
</organism>
<name>A0A2M7S571_9BACT</name>
<comment type="caution">
    <text evidence="3">The sequence shown here is derived from an EMBL/GenBank/DDBJ whole genome shotgun (WGS) entry which is preliminary data.</text>
</comment>
<evidence type="ECO:0000313" key="4">
    <source>
        <dbReference type="Proteomes" id="UP000229307"/>
    </source>
</evidence>
<proteinExistence type="predicted"/>
<feature type="chain" id="PRO_5014902351" description="FecR protein domain-containing protein" evidence="1">
    <location>
        <begin position="23"/>
        <end position="514"/>
    </location>
</feature>
<feature type="domain" description="FecR protein" evidence="2">
    <location>
        <begin position="59"/>
        <end position="160"/>
    </location>
</feature>
<evidence type="ECO:0000313" key="3">
    <source>
        <dbReference type="EMBL" id="PIZ14478.1"/>
    </source>
</evidence>
<evidence type="ECO:0000259" key="2">
    <source>
        <dbReference type="Pfam" id="PF04773"/>
    </source>
</evidence>
<dbReference type="Gene3D" id="2.60.120.1440">
    <property type="match status" value="1"/>
</dbReference>
<keyword evidence="1" id="KW-0732">Signal</keyword>
<sequence>MRKLAGILVLSGIMLLCILANAAERAAVITLVKGTVEVQKSGENSWKKAAVKMELKVNDKVSTKKGSRCELALDDGTVLKLRENSLMQINEMSEENETRKKSSVLKLITGKLWAKAEPQGGSKFEVVTPAAIVGIRGTEFAIIVLLDGGSEVLVFKGSVEIKTLQEAIQEIKTTLVEAGKALGIKASGEEGFVRELTPQEQQDWQKFIEGKKIYIINPVTDDERDGLKKDIAKAKKNFFENRKFAYAVRDADLSAGKTVLDHEKRVTRVQQYLMRPSPTILRFLNLNFRPGQTEQWAFHYWQNDWYFTNPLPPSLIGMIASLADPRANILIKRESLFANNAPDKSRDELLIGWDVNYNQNEGNYFKFNKTPISFDVNHISTEGEPQIDLVLEMSDQRFSSIGRVYFTDGTAGTGVAGTMDLGMYIINNAGNVLGAGNFQSADASKLFEWRNNINFEMVLDLRSMSNIKALKNGGVIDVVIIPDIIYAGIDKILGDIGQIMIQFENQNTGGPSGS</sequence>
<evidence type="ECO:0000256" key="1">
    <source>
        <dbReference type="SAM" id="SignalP"/>
    </source>
</evidence>
<dbReference type="InterPro" id="IPR006860">
    <property type="entry name" value="FecR"/>
</dbReference>
<dbReference type="AlphaFoldDB" id="A0A2M7S571"/>
<dbReference type="PANTHER" id="PTHR38731">
    <property type="entry name" value="LIPL45-RELATED LIPOPROTEIN-RELATED"/>
    <property type="match status" value="1"/>
</dbReference>